<name>A0A1X2H9G4_SYNRA</name>
<protein>
    <recommendedName>
        <fullName evidence="3">F-box domain-containing protein</fullName>
    </recommendedName>
</protein>
<dbReference type="OMA" id="WRDKEFI"/>
<sequence>MVGFLQLPNEIIESIVTTAAVIEETKREKHLFLGWQYPEHEHNQLKSIALTCRRLYLISAPYLWRDKEFILPREDDERNHTSIPVATDILAKTTAVSAGNAFRRLGSHVRSLCRDLTSGSHYDLNNTMLMAGLVCNLRALRIDFHPKARSEHYGIRYFIESCPRLEELYLENCRDTFDDFAALIDHPRQLTSLTLLCCTIKEHTLQQLVTLLKPRLRHLLLQRVLIEPDKDIHHTTTTTMTAATLAASQVMPIPMAIYTVLLMSQNLTYLALSDTLNLPLLDIIVRGSPRLEKLAIILKETDPVRVTHCIDLLGSLSHLTILSLAFRKGHPLSTAYKRLPCCAPSTAWLRFAGHAPLLRLLHISAATLHLCPQFFTRLFASHRSLSHVMLHNILWVSDRTAENESDIMGQLQADLATAKHTVDAWEHKDEFLTFAEAERRGFDCFDATDKL</sequence>
<evidence type="ECO:0000313" key="1">
    <source>
        <dbReference type="EMBL" id="ORY95311.1"/>
    </source>
</evidence>
<accession>A0A1X2H9G4</accession>
<organism evidence="1 2">
    <name type="scientific">Syncephalastrum racemosum</name>
    <name type="common">Filamentous fungus</name>
    <dbReference type="NCBI Taxonomy" id="13706"/>
    <lineage>
        <taxon>Eukaryota</taxon>
        <taxon>Fungi</taxon>
        <taxon>Fungi incertae sedis</taxon>
        <taxon>Mucoromycota</taxon>
        <taxon>Mucoromycotina</taxon>
        <taxon>Mucoromycetes</taxon>
        <taxon>Mucorales</taxon>
        <taxon>Syncephalastraceae</taxon>
        <taxon>Syncephalastrum</taxon>
    </lineage>
</organism>
<proteinExistence type="predicted"/>
<keyword evidence="2" id="KW-1185">Reference proteome</keyword>
<dbReference type="Gene3D" id="3.80.10.10">
    <property type="entry name" value="Ribonuclease Inhibitor"/>
    <property type="match status" value="1"/>
</dbReference>
<evidence type="ECO:0000313" key="2">
    <source>
        <dbReference type="Proteomes" id="UP000242180"/>
    </source>
</evidence>
<dbReference type="InterPro" id="IPR032675">
    <property type="entry name" value="LRR_dom_sf"/>
</dbReference>
<reference evidence="1 2" key="1">
    <citation type="submission" date="2016-07" db="EMBL/GenBank/DDBJ databases">
        <title>Pervasive Adenine N6-methylation of Active Genes in Fungi.</title>
        <authorList>
            <consortium name="DOE Joint Genome Institute"/>
            <person name="Mondo S.J."/>
            <person name="Dannebaum R.O."/>
            <person name="Kuo R.C."/>
            <person name="Labutti K."/>
            <person name="Haridas S."/>
            <person name="Kuo A."/>
            <person name="Salamov A."/>
            <person name="Ahrendt S.R."/>
            <person name="Lipzen A."/>
            <person name="Sullivan W."/>
            <person name="Andreopoulos W.B."/>
            <person name="Clum A."/>
            <person name="Lindquist E."/>
            <person name="Daum C."/>
            <person name="Ramamoorthy G.K."/>
            <person name="Gryganskyi A."/>
            <person name="Culley D."/>
            <person name="Magnuson J.K."/>
            <person name="James T.Y."/>
            <person name="O'Malley M.A."/>
            <person name="Stajich J.E."/>
            <person name="Spatafora J.W."/>
            <person name="Visel A."/>
            <person name="Grigoriev I.V."/>
        </authorList>
    </citation>
    <scope>NUCLEOTIDE SEQUENCE [LARGE SCALE GENOMIC DNA]</scope>
    <source>
        <strain evidence="1 2">NRRL 2496</strain>
    </source>
</reference>
<gene>
    <name evidence="1" type="ORF">BCR43DRAFT_297516</name>
</gene>
<dbReference type="Proteomes" id="UP000242180">
    <property type="component" value="Unassembled WGS sequence"/>
</dbReference>
<dbReference type="EMBL" id="MCGN01000006">
    <property type="protein sequence ID" value="ORY95311.1"/>
    <property type="molecule type" value="Genomic_DNA"/>
</dbReference>
<dbReference type="InParanoid" id="A0A1X2H9G4"/>
<evidence type="ECO:0008006" key="3">
    <source>
        <dbReference type="Google" id="ProtNLM"/>
    </source>
</evidence>
<dbReference type="AlphaFoldDB" id="A0A1X2H9G4"/>
<dbReference type="OrthoDB" id="2317425at2759"/>
<dbReference type="SUPFAM" id="SSF52047">
    <property type="entry name" value="RNI-like"/>
    <property type="match status" value="1"/>
</dbReference>
<comment type="caution">
    <text evidence="1">The sequence shown here is derived from an EMBL/GenBank/DDBJ whole genome shotgun (WGS) entry which is preliminary data.</text>
</comment>